<dbReference type="Pfam" id="PF07596">
    <property type="entry name" value="SBP_bac_10"/>
    <property type="match status" value="1"/>
</dbReference>
<sequence>MRVFQRRRAFTLIELLVVIAIIAILIALLLPAVQQAREAARRSQCKNNLKQFGLALHNYHEAHGCFGQMTLSSYYHGSSPGIKPWTGFSQQAMLLPFLDQANIYNQFDFQFSCEEAPNTNNRNAGIGVFRCPSDPRYTNYGEGSLNYYMSVGPCMGWAVTPGSQVGFSRYSLVTRISDILDGTSNVIAMSERIVGTNNSGVFNINGDVKRDAPDFPGPNGNNTTFPSQTDLNAHGTSCAAVTNFYYHRGSRWMRADECWFNTWNVPNSPNQDCSTGNGGHAGGDAPAAQAPRSRHTGGVHVLMADGSVHFVSNNIDTDKWQQLGGIADGAAVSINE</sequence>
<keyword evidence="2" id="KW-0472">Membrane</keyword>
<keyword evidence="5" id="KW-1185">Reference proteome</keyword>
<protein>
    <submittedName>
        <fullName evidence="4">Putative major pilin subunit</fullName>
    </submittedName>
</protein>
<dbReference type="InterPro" id="IPR012902">
    <property type="entry name" value="N_methyl_site"/>
</dbReference>
<dbReference type="NCBIfam" id="TIGR04294">
    <property type="entry name" value="pre_pil_HX9DG"/>
    <property type="match status" value="1"/>
</dbReference>
<dbReference type="InterPro" id="IPR027558">
    <property type="entry name" value="Pre_pil_HX9DG_C"/>
</dbReference>
<dbReference type="Gene3D" id="3.30.700.10">
    <property type="entry name" value="Glycoprotein, Type 4 Pilin"/>
    <property type="match status" value="1"/>
</dbReference>
<feature type="transmembrane region" description="Helical" evidence="2">
    <location>
        <begin position="12"/>
        <end position="33"/>
    </location>
</feature>
<accession>A0A517PGR6</accession>
<evidence type="ECO:0000256" key="2">
    <source>
        <dbReference type="SAM" id="Phobius"/>
    </source>
</evidence>
<dbReference type="SUPFAM" id="SSF54523">
    <property type="entry name" value="Pili subunits"/>
    <property type="match status" value="1"/>
</dbReference>
<dbReference type="InterPro" id="IPR045584">
    <property type="entry name" value="Pilin-like"/>
</dbReference>
<dbReference type="AlphaFoldDB" id="A0A517PGR6"/>
<feature type="domain" description="DUF1559" evidence="3">
    <location>
        <begin position="34"/>
        <end position="317"/>
    </location>
</feature>
<evidence type="ECO:0000259" key="3">
    <source>
        <dbReference type="Pfam" id="PF07596"/>
    </source>
</evidence>
<evidence type="ECO:0000313" key="4">
    <source>
        <dbReference type="EMBL" id="QDT18563.1"/>
    </source>
</evidence>
<gene>
    <name evidence="4" type="ORF">HG66A1_03240</name>
</gene>
<dbReference type="PANTHER" id="PTHR30093:SF2">
    <property type="entry name" value="TYPE II SECRETION SYSTEM PROTEIN H"/>
    <property type="match status" value="1"/>
</dbReference>
<dbReference type="NCBIfam" id="TIGR02532">
    <property type="entry name" value="IV_pilin_GFxxxE"/>
    <property type="match status" value="1"/>
</dbReference>
<dbReference type="InterPro" id="IPR011453">
    <property type="entry name" value="DUF1559"/>
</dbReference>
<dbReference type="EMBL" id="CP036266">
    <property type="protein sequence ID" value="QDT18563.1"/>
    <property type="molecule type" value="Genomic_DNA"/>
</dbReference>
<dbReference type="Pfam" id="PF07963">
    <property type="entry name" value="N_methyl"/>
    <property type="match status" value="1"/>
</dbReference>
<feature type="region of interest" description="Disordered" evidence="1">
    <location>
        <begin position="271"/>
        <end position="294"/>
    </location>
</feature>
<proteinExistence type="predicted"/>
<dbReference type="Proteomes" id="UP000320421">
    <property type="component" value="Chromosome"/>
</dbReference>
<keyword evidence="2" id="KW-1133">Transmembrane helix</keyword>
<name>A0A517PGR6_9PLAN</name>
<dbReference type="PANTHER" id="PTHR30093">
    <property type="entry name" value="GENERAL SECRETION PATHWAY PROTEIN G"/>
    <property type="match status" value="1"/>
</dbReference>
<dbReference type="RefSeq" id="WP_232106734.1">
    <property type="nucleotide sequence ID" value="NZ_CP036266.1"/>
</dbReference>
<organism evidence="4 5">
    <name type="scientific">Gimesia chilikensis</name>
    <dbReference type="NCBI Taxonomy" id="2605989"/>
    <lineage>
        <taxon>Bacteria</taxon>
        <taxon>Pseudomonadati</taxon>
        <taxon>Planctomycetota</taxon>
        <taxon>Planctomycetia</taxon>
        <taxon>Planctomycetales</taxon>
        <taxon>Planctomycetaceae</taxon>
        <taxon>Gimesia</taxon>
    </lineage>
</organism>
<evidence type="ECO:0000313" key="5">
    <source>
        <dbReference type="Proteomes" id="UP000320421"/>
    </source>
</evidence>
<keyword evidence="2" id="KW-0812">Transmembrane</keyword>
<reference evidence="4 5" key="1">
    <citation type="submission" date="2019-02" db="EMBL/GenBank/DDBJ databases">
        <title>Deep-cultivation of Planctomycetes and their phenomic and genomic characterization uncovers novel biology.</title>
        <authorList>
            <person name="Wiegand S."/>
            <person name="Jogler M."/>
            <person name="Boedeker C."/>
            <person name="Pinto D."/>
            <person name="Vollmers J."/>
            <person name="Rivas-Marin E."/>
            <person name="Kohn T."/>
            <person name="Peeters S.H."/>
            <person name="Heuer A."/>
            <person name="Rast P."/>
            <person name="Oberbeckmann S."/>
            <person name="Bunk B."/>
            <person name="Jeske O."/>
            <person name="Meyerdierks A."/>
            <person name="Storesund J.E."/>
            <person name="Kallscheuer N."/>
            <person name="Luecker S."/>
            <person name="Lage O.M."/>
            <person name="Pohl T."/>
            <person name="Merkel B.J."/>
            <person name="Hornburger P."/>
            <person name="Mueller R.-W."/>
            <person name="Bruemmer F."/>
            <person name="Labrenz M."/>
            <person name="Spormann A.M."/>
            <person name="Op den Camp H."/>
            <person name="Overmann J."/>
            <person name="Amann R."/>
            <person name="Jetten M.S.M."/>
            <person name="Mascher T."/>
            <person name="Medema M.H."/>
            <person name="Devos D.P."/>
            <person name="Kaster A.-K."/>
            <person name="Ovreas L."/>
            <person name="Rohde M."/>
            <person name="Galperin M.Y."/>
            <person name="Jogler C."/>
        </authorList>
    </citation>
    <scope>NUCLEOTIDE SEQUENCE [LARGE SCALE GENOMIC DNA]</scope>
    <source>
        <strain evidence="4 5">HG66A1</strain>
    </source>
</reference>
<evidence type="ECO:0000256" key="1">
    <source>
        <dbReference type="SAM" id="MobiDB-lite"/>
    </source>
</evidence>